<dbReference type="AlphaFoldDB" id="A0A4Y2AGD0"/>
<evidence type="ECO:0000313" key="1">
    <source>
        <dbReference type="EMBL" id="GBL78296.1"/>
    </source>
</evidence>
<proteinExistence type="predicted"/>
<dbReference type="EMBL" id="BGPR01080336">
    <property type="protein sequence ID" value="GBL78296.1"/>
    <property type="molecule type" value="Genomic_DNA"/>
</dbReference>
<dbReference type="Proteomes" id="UP000499080">
    <property type="component" value="Unassembled WGS sequence"/>
</dbReference>
<gene>
    <name evidence="1" type="ORF">AVEN_114783_1</name>
</gene>
<protein>
    <submittedName>
        <fullName evidence="1">Uncharacterized protein</fullName>
    </submittedName>
</protein>
<sequence length="119" mass="13420">MKTWQGGIGVNPSDWNSSFSWHLFRQADLAASLLDYSDACMGLWMWCTSRLDTSTWIFMSRVCQQFGAGARLSLCVQPLTNRYPAMRFASIRGRKQSYRQEVPPSHGEASIWAVLGGSH</sequence>
<evidence type="ECO:0000313" key="2">
    <source>
        <dbReference type="Proteomes" id="UP000499080"/>
    </source>
</evidence>
<reference evidence="1 2" key="1">
    <citation type="journal article" date="2019" name="Sci. Rep.">
        <title>Orb-weaving spider Araneus ventricosus genome elucidates the spidroin gene catalogue.</title>
        <authorList>
            <person name="Kono N."/>
            <person name="Nakamura H."/>
            <person name="Ohtoshi R."/>
            <person name="Moran D.A.P."/>
            <person name="Shinohara A."/>
            <person name="Yoshida Y."/>
            <person name="Fujiwara M."/>
            <person name="Mori M."/>
            <person name="Tomita M."/>
            <person name="Arakawa K."/>
        </authorList>
    </citation>
    <scope>NUCLEOTIDE SEQUENCE [LARGE SCALE GENOMIC DNA]</scope>
</reference>
<keyword evidence="2" id="KW-1185">Reference proteome</keyword>
<accession>A0A4Y2AGD0</accession>
<comment type="caution">
    <text evidence="1">The sequence shown here is derived from an EMBL/GenBank/DDBJ whole genome shotgun (WGS) entry which is preliminary data.</text>
</comment>
<organism evidence="1 2">
    <name type="scientific">Araneus ventricosus</name>
    <name type="common">Orbweaver spider</name>
    <name type="synonym">Epeira ventricosa</name>
    <dbReference type="NCBI Taxonomy" id="182803"/>
    <lineage>
        <taxon>Eukaryota</taxon>
        <taxon>Metazoa</taxon>
        <taxon>Ecdysozoa</taxon>
        <taxon>Arthropoda</taxon>
        <taxon>Chelicerata</taxon>
        <taxon>Arachnida</taxon>
        <taxon>Araneae</taxon>
        <taxon>Araneomorphae</taxon>
        <taxon>Entelegynae</taxon>
        <taxon>Araneoidea</taxon>
        <taxon>Araneidae</taxon>
        <taxon>Araneus</taxon>
    </lineage>
</organism>
<name>A0A4Y2AGD0_ARAVE</name>